<sequence>MNGMNGVGGSQSVQASYDAMQKMDQTMAQTTTIKAEADSMKLINDTMNSIIDGAMDSATKSGNAATKTAKSIQY</sequence>
<comment type="caution">
    <text evidence="1">The sequence shown here is derived from an EMBL/GenBank/DDBJ whole genome shotgun (WGS) entry which is preliminary data.</text>
</comment>
<dbReference type="AlphaFoldDB" id="A0AAU9Q7D9"/>
<organism evidence="1 2">
    <name type="scientific">Vibrio owensii</name>
    <dbReference type="NCBI Taxonomy" id="696485"/>
    <lineage>
        <taxon>Bacteria</taxon>
        <taxon>Pseudomonadati</taxon>
        <taxon>Pseudomonadota</taxon>
        <taxon>Gammaproteobacteria</taxon>
        <taxon>Vibrionales</taxon>
        <taxon>Vibrionaceae</taxon>
        <taxon>Vibrio</taxon>
    </lineage>
</organism>
<protein>
    <submittedName>
        <fullName evidence="1">Hrp pili protein HrpA</fullName>
    </submittedName>
</protein>
<proteinExistence type="predicted"/>
<gene>
    <name evidence="1" type="primary">hrpA</name>
    <name evidence="1" type="ORF">THF1D04_280051</name>
</gene>
<evidence type="ECO:0000313" key="2">
    <source>
        <dbReference type="Proteomes" id="UP001295420"/>
    </source>
</evidence>
<name>A0AAU9Q7D9_9VIBR</name>
<dbReference type="Proteomes" id="UP001295420">
    <property type="component" value="Unassembled WGS sequence"/>
</dbReference>
<reference evidence="1" key="1">
    <citation type="submission" date="2022-01" db="EMBL/GenBank/DDBJ databases">
        <authorList>
            <person name="Lagorce A."/>
        </authorList>
    </citation>
    <scope>NUCLEOTIDE SEQUENCE</scope>
    <source>
        <strain evidence="1">Th15_F1_D04</strain>
    </source>
</reference>
<dbReference type="RefSeq" id="WP_409931142.1">
    <property type="nucleotide sequence ID" value="NZ_CAKMTQ010000021.1"/>
</dbReference>
<evidence type="ECO:0000313" key="1">
    <source>
        <dbReference type="EMBL" id="CAH1530468.1"/>
    </source>
</evidence>
<accession>A0AAU9Q7D9</accession>
<dbReference type="EMBL" id="CAKMTQ010000021">
    <property type="protein sequence ID" value="CAH1530468.1"/>
    <property type="molecule type" value="Genomic_DNA"/>
</dbReference>